<feature type="domain" description="DUF4371" evidence="1">
    <location>
        <begin position="3"/>
        <end position="101"/>
    </location>
</feature>
<evidence type="ECO:0000259" key="1">
    <source>
        <dbReference type="Pfam" id="PF14291"/>
    </source>
</evidence>
<dbReference type="EMBL" id="KZ502448">
    <property type="protein sequence ID" value="PKU78541.1"/>
    <property type="molecule type" value="Genomic_DNA"/>
</dbReference>
<gene>
    <name evidence="2" type="ORF">MA16_Dca011098</name>
</gene>
<dbReference type="PANTHER" id="PTHR45749:SF36">
    <property type="entry name" value="ZINC FINGER MYM-TYPE PROTEIN 1-LIKE"/>
    <property type="match status" value="1"/>
</dbReference>
<keyword evidence="3" id="KW-1185">Reference proteome</keyword>
<proteinExistence type="predicted"/>
<dbReference type="InterPro" id="IPR025398">
    <property type="entry name" value="DUF4371"/>
</dbReference>
<dbReference type="Pfam" id="PF14291">
    <property type="entry name" value="DUF4371"/>
    <property type="match status" value="1"/>
</dbReference>
<evidence type="ECO:0000313" key="2">
    <source>
        <dbReference type="EMBL" id="PKU78541.1"/>
    </source>
</evidence>
<reference evidence="2 3" key="1">
    <citation type="journal article" date="2016" name="Sci. Rep.">
        <title>The Dendrobium catenatum Lindl. genome sequence provides insights into polysaccharide synthase, floral development and adaptive evolution.</title>
        <authorList>
            <person name="Zhang G.Q."/>
            <person name="Xu Q."/>
            <person name="Bian C."/>
            <person name="Tsai W.C."/>
            <person name="Yeh C.M."/>
            <person name="Liu K.W."/>
            <person name="Yoshida K."/>
            <person name="Zhang L.S."/>
            <person name="Chang S.B."/>
            <person name="Chen F."/>
            <person name="Shi Y."/>
            <person name="Su Y.Y."/>
            <person name="Zhang Y.Q."/>
            <person name="Chen L.J."/>
            <person name="Yin Y."/>
            <person name="Lin M."/>
            <person name="Huang H."/>
            <person name="Deng H."/>
            <person name="Wang Z.W."/>
            <person name="Zhu S.L."/>
            <person name="Zhao X."/>
            <person name="Deng C."/>
            <person name="Niu S.C."/>
            <person name="Huang J."/>
            <person name="Wang M."/>
            <person name="Liu G.H."/>
            <person name="Yang H.J."/>
            <person name="Xiao X.J."/>
            <person name="Hsiao Y.Y."/>
            <person name="Wu W.L."/>
            <person name="Chen Y.Y."/>
            <person name="Mitsuda N."/>
            <person name="Ohme-Takagi M."/>
            <person name="Luo Y.B."/>
            <person name="Van de Peer Y."/>
            <person name="Liu Z.J."/>
        </authorList>
    </citation>
    <scope>NUCLEOTIDE SEQUENCE [LARGE SCALE GENOMIC DNA]</scope>
    <source>
        <tissue evidence="2">The whole plant</tissue>
    </source>
</reference>
<dbReference type="PANTHER" id="PTHR45749">
    <property type="match status" value="1"/>
</dbReference>
<dbReference type="Proteomes" id="UP000233837">
    <property type="component" value="Unassembled WGS sequence"/>
</dbReference>
<protein>
    <recommendedName>
        <fullName evidence="1">DUF4371 domain-containing protein</fullName>
    </recommendedName>
</protein>
<organism evidence="2 3">
    <name type="scientific">Dendrobium catenatum</name>
    <dbReference type="NCBI Taxonomy" id="906689"/>
    <lineage>
        <taxon>Eukaryota</taxon>
        <taxon>Viridiplantae</taxon>
        <taxon>Streptophyta</taxon>
        <taxon>Embryophyta</taxon>
        <taxon>Tracheophyta</taxon>
        <taxon>Spermatophyta</taxon>
        <taxon>Magnoliopsida</taxon>
        <taxon>Liliopsida</taxon>
        <taxon>Asparagales</taxon>
        <taxon>Orchidaceae</taxon>
        <taxon>Epidendroideae</taxon>
        <taxon>Malaxideae</taxon>
        <taxon>Dendrobiinae</taxon>
        <taxon>Dendrobium</taxon>
    </lineage>
</organism>
<name>A0A2I0WSC3_9ASPA</name>
<reference evidence="2 3" key="2">
    <citation type="journal article" date="2017" name="Nature">
        <title>The Apostasia genome and the evolution of orchids.</title>
        <authorList>
            <person name="Zhang G.Q."/>
            <person name="Liu K.W."/>
            <person name="Li Z."/>
            <person name="Lohaus R."/>
            <person name="Hsiao Y.Y."/>
            <person name="Niu S.C."/>
            <person name="Wang J.Y."/>
            <person name="Lin Y.C."/>
            <person name="Xu Q."/>
            <person name="Chen L.J."/>
            <person name="Yoshida K."/>
            <person name="Fujiwara S."/>
            <person name="Wang Z.W."/>
            <person name="Zhang Y.Q."/>
            <person name="Mitsuda N."/>
            <person name="Wang M."/>
            <person name="Liu G.H."/>
            <person name="Pecoraro L."/>
            <person name="Huang H.X."/>
            <person name="Xiao X.J."/>
            <person name="Lin M."/>
            <person name="Wu X.Y."/>
            <person name="Wu W.L."/>
            <person name="Chen Y.Y."/>
            <person name="Chang S.B."/>
            <person name="Sakamoto S."/>
            <person name="Ohme-Takagi M."/>
            <person name="Yagi M."/>
            <person name="Zeng S.J."/>
            <person name="Shen C.Y."/>
            <person name="Yeh C.M."/>
            <person name="Luo Y.B."/>
            <person name="Tsai W.C."/>
            <person name="Van de Peer Y."/>
            <person name="Liu Z.J."/>
        </authorList>
    </citation>
    <scope>NUCLEOTIDE SEQUENCE [LARGE SCALE GENOMIC DNA]</scope>
    <source>
        <tissue evidence="2">The whole plant</tissue>
    </source>
</reference>
<evidence type="ECO:0000313" key="3">
    <source>
        <dbReference type="Proteomes" id="UP000233837"/>
    </source>
</evidence>
<sequence>MKNQEQSVPALWLSKDDKNKTQYMIMLTAAIDCVRFLLRQGLSFRGHDKSSNSDNRGNYLELLDFLADYNEEIKTMASAYASSNLKLTSPKVQKEICFAALAQTLTYIMKDIGN</sequence>
<accession>A0A2I0WSC3</accession>
<dbReference type="AlphaFoldDB" id="A0A2I0WSC3"/>